<reference evidence="1" key="1">
    <citation type="journal article" date="2021" name="New Phytol.">
        <title>Evolutionary innovations through gain and loss of genes in the ectomycorrhizal Boletales.</title>
        <authorList>
            <person name="Wu G."/>
            <person name="Miyauchi S."/>
            <person name="Morin E."/>
            <person name="Kuo A."/>
            <person name="Drula E."/>
            <person name="Varga T."/>
            <person name="Kohler A."/>
            <person name="Feng B."/>
            <person name="Cao Y."/>
            <person name="Lipzen A."/>
            <person name="Daum C."/>
            <person name="Hundley H."/>
            <person name="Pangilinan J."/>
            <person name="Johnson J."/>
            <person name="Barry K."/>
            <person name="LaButti K."/>
            <person name="Ng V."/>
            <person name="Ahrendt S."/>
            <person name="Min B."/>
            <person name="Choi I.G."/>
            <person name="Park H."/>
            <person name="Plett J.M."/>
            <person name="Magnuson J."/>
            <person name="Spatafora J.W."/>
            <person name="Nagy L.G."/>
            <person name="Henrissat B."/>
            <person name="Grigoriev I.V."/>
            <person name="Yang Z.L."/>
            <person name="Xu J."/>
            <person name="Martin F.M."/>
        </authorList>
    </citation>
    <scope>NUCLEOTIDE SEQUENCE</scope>
    <source>
        <strain evidence="1">KKN 215</strain>
    </source>
</reference>
<dbReference type="SUPFAM" id="SSF81383">
    <property type="entry name" value="F-box domain"/>
    <property type="match status" value="1"/>
</dbReference>
<protein>
    <recommendedName>
        <fullName evidence="3">F-box domain-containing protein</fullName>
    </recommendedName>
</protein>
<name>A0A8K0UHL7_9AGAR</name>
<dbReference type="EMBL" id="JAEVFJ010000033">
    <property type="protein sequence ID" value="KAH8092251.1"/>
    <property type="molecule type" value="Genomic_DNA"/>
</dbReference>
<evidence type="ECO:0000313" key="2">
    <source>
        <dbReference type="Proteomes" id="UP000813824"/>
    </source>
</evidence>
<sequence>MRFGSDLNSFPSLRTSRRLLTLPSTNRGVWKNCPNPETMKNKASQLPPEIIDFILQNLNNSDLKACTLLSRNCYSRAREWLFYTFKASWSWREVDTLRSVASGSEIPLTVLALYVKDLTLTRSGHGRPTAEDVRCLIARLPLLHTLRMSGFAMQNLSVPPRSLTLSRPLRLLQLSRIRFFLPSPLRHKTYPPDVKIENLPKCSIIDLLSLFPSIDTLHLDSVHIGILRPHNYKSPFVIANSDFSNCITPLFPSFSSLGVKTLIINNPEHFPTLLPLLATSSSIRSVELKFWALGDGQPLLSALEPQLRNVHLGLPDLKGNESRYDLSTCTNLTTLHCTGTMRGMTSRDTLCLLRHVVADPSLKSLSRVIIELRHVELATGGVKRLGRFDWGFIDKHFAARQETEEVTIKLGVCPNARTHWYYTDVSKEELAECMRRKLRRLNARNILNVSLYEFRKCNVPDSLDLF</sequence>
<proteinExistence type="predicted"/>
<organism evidence="1 2">
    <name type="scientific">Cristinia sonorae</name>
    <dbReference type="NCBI Taxonomy" id="1940300"/>
    <lineage>
        <taxon>Eukaryota</taxon>
        <taxon>Fungi</taxon>
        <taxon>Dikarya</taxon>
        <taxon>Basidiomycota</taxon>
        <taxon>Agaricomycotina</taxon>
        <taxon>Agaricomycetes</taxon>
        <taxon>Agaricomycetidae</taxon>
        <taxon>Agaricales</taxon>
        <taxon>Pleurotineae</taxon>
        <taxon>Stephanosporaceae</taxon>
        <taxon>Cristinia</taxon>
    </lineage>
</organism>
<dbReference type="AlphaFoldDB" id="A0A8K0UHL7"/>
<keyword evidence="2" id="KW-1185">Reference proteome</keyword>
<dbReference type="Proteomes" id="UP000813824">
    <property type="component" value="Unassembled WGS sequence"/>
</dbReference>
<comment type="caution">
    <text evidence="1">The sequence shown here is derived from an EMBL/GenBank/DDBJ whole genome shotgun (WGS) entry which is preliminary data.</text>
</comment>
<evidence type="ECO:0008006" key="3">
    <source>
        <dbReference type="Google" id="ProtNLM"/>
    </source>
</evidence>
<dbReference type="InterPro" id="IPR036047">
    <property type="entry name" value="F-box-like_dom_sf"/>
</dbReference>
<gene>
    <name evidence="1" type="ORF">BXZ70DRAFT_1010945</name>
</gene>
<evidence type="ECO:0000313" key="1">
    <source>
        <dbReference type="EMBL" id="KAH8092251.1"/>
    </source>
</evidence>
<accession>A0A8K0UHL7</accession>